<feature type="transmembrane region" description="Helical" evidence="7">
    <location>
        <begin position="230"/>
        <end position="252"/>
    </location>
</feature>
<dbReference type="InterPro" id="IPR000515">
    <property type="entry name" value="MetI-like"/>
</dbReference>
<dbReference type="InterPro" id="IPR045621">
    <property type="entry name" value="BPD_transp_1_N"/>
</dbReference>
<dbReference type="PANTHER" id="PTHR30465">
    <property type="entry name" value="INNER MEMBRANE ABC TRANSPORTER"/>
    <property type="match status" value="1"/>
</dbReference>
<feature type="transmembrane region" description="Helical" evidence="7">
    <location>
        <begin position="172"/>
        <end position="191"/>
    </location>
</feature>
<evidence type="ECO:0000313" key="10">
    <source>
        <dbReference type="Proteomes" id="UP001275932"/>
    </source>
</evidence>
<dbReference type="RefSeq" id="WP_370396495.1">
    <property type="nucleotide sequence ID" value="NZ_JALBUT010000002.1"/>
</dbReference>
<evidence type="ECO:0000313" key="9">
    <source>
        <dbReference type="EMBL" id="MDX8415051.1"/>
    </source>
</evidence>
<evidence type="ECO:0000256" key="4">
    <source>
        <dbReference type="ARBA" id="ARBA00022692"/>
    </source>
</evidence>
<evidence type="ECO:0000256" key="7">
    <source>
        <dbReference type="RuleBase" id="RU363032"/>
    </source>
</evidence>
<feature type="domain" description="ABC transmembrane type-1" evidence="8">
    <location>
        <begin position="94"/>
        <end position="291"/>
    </location>
</feature>
<comment type="subcellular location">
    <subcellularLocation>
        <location evidence="1 7">Cell membrane</location>
        <topology evidence="1 7">Multi-pass membrane protein</topology>
    </subcellularLocation>
</comment>
<comment type="similarity">
    <text evidence="7">Belongs to the binding-protein-dependent transport system permease family.</text>
</comment>
<dbReference type="PANTHER" id="PTHR30465:SF74">
    <property type="entry name" value="OLIGOPEPTIDE TRANSPORT SYSTEM PERMEASE PROTEIN OPPB"/>
    <property type="match status" value="1"/>
</dbReference>
<dbReference type="Proteomes" id="UP001275932">
    <property type="component" value="Unassembled WGS sequence"/>
</dbReference>
<accession>A0ABU4WER3</accession>
<sequence length="309" mass="33471">MIRFFLRRICESIPVFFAIITATFFMARFVPGGPFDKEKSVPPETLEALNAYYGLNEPLGSQYLKFLKNLACGELGPSYKYSGWSVNELIAEKAKVSLELGFYALIFALAFGLLLGVLAAVLKDKPSGKIIGAISLAGICLPSMVLAPVAILLFAIKLKCFNAMGWNFPSDAVLPSITLGLFYLAWIARLARASAIGELSKGYVKTARAKGLGAFKIYFVHVLRNAIQPVVSYLGPAAAGLLTGSFVVETIFQIPGLGKFFISSALDNDYTMVMGCVILYAGFIIIFNLISDLVLAALNPKIAKGFFEK</sequence>
<dbReference type="Pfam" id="PF19300">
    <property type="entry name" value="BPD_transp_1_N"/>
    <property type="match status" value="1"/>
</dbReference>
<gene>
    <name evidence="9" type="ORF">MOX91_02500</name>
</gene>
<evidence type="ECO:0000256" key="1">
    <source>
        <dbReference type="ARBA" id="ARBA00004651"/>
    </source>
</evidence>
<name>A0ABU4WER3_9BACT</name>
<reference evidence="9 10" key="1">
    <citation type="submission" date="2022-03" db="EMBL/GenBank/DDBJ databases">
        <title>Novel taxa within the pig intestine.</title>
        <authorList>
            <person name="Wylensek D."/>
            <person name="Bishof K."/>
            <person name="Afrizal A."/>
            <person name="Clavel T."/>
        </authorList>
    </citation>
    <scope>NUCLEOTIDE SEQUENCE [LARGE SCALE GENOMIC DNA]</scope>
    <source>
        <strain evidence="9 10">CLA-KB-P66</strain>
    </source>
</reference>
<evidence type="ECO:0000256" key="6">
    <source>
        <dbReference type="ARBA" id="ARBA00023136"/>
    </source>
</evidence>
<keyword evidence="3" id="KW-1003">Cell membrane</keyword>
<feature type="transmembrane region" description="Helical" evidence="7">
    <location>
        <begin position="272"/>
        <end position="298"/>
    </location>
</feature>
<dbReference type="PROSITE" id="PS50928">
    <property type="entry name" value="ABC_TM1"/>
    <property type="match status" value="1"/>
</dbReference>
<keyword evidence="4 7" id="KW-0812">Transmembrane</keyword>
<dbReference type="SUPFAM" id="SSF161098">
    <property type="entry name" value="MetI-like"/>
    <property type="match status" value="1"/>
</dbReference>
<dbReference type="CDD" id="cd06261">
    <property type="entry name" value="TM_PBP2"/>
    <property type="match status" value="1"/>
</dbReference>
<keyword evidence="5 7" id="KW-1133">Transmembrane helix</keyword>
<dbReference type="InterPro" id="IPR035906">
    <property type="entry name" value="MetI-like_sf"/>
</dbReference>
<proteinExistence type="inferred from homology"/>
<evidence type="ECO:0000259" key="8">
    <source>
        <dbReference type="PROSITE" id="PS50928"/>
    </source>
</evidence>
<evidence type="ECO:0000256" key="3">
    <source>
        <dbReference type="ARBA" id="ARBA00022475"/>
    </source>
</evidence>
<feature type="transmembrane region" description="Helical" evidence="7">
    <location>
        <begin position="102"/>
        <end position="122"/>
    </location>
</feature>
<dbReference type="Pfam" id="PF00528">
    <property type="entry name" value="BPD_transp_1"/>
    <property type="match status" value="1"/>
</dbReference>
<comment type="caution">
    <text evidence="9">The sequence shown here is derived from an EMBL/GenBank/DDBJ whole genome shotgun (WGS) entry which is preliminary data.</text>
</comment>
<dbReference type="Gene3D" id="1.10.3720.10">
    <property type="entry name" value="MetI-like"/>
    <property type="match status" value="1"/>
</dbReference>
<keyword evidence="10" id="KW-1185">Reference proteome</keyword>
<keyword evidence="6 7" id="KW-0472">Membrane</keyword>
<keyword evidence="2 7" id="KW-0813">Transport</keyword>
<dbReference type="EMBL" id="JALBUT010000002">
    <property type="protein sequence ID" value="MDX8415051.1"/>
    <property type="molecule type" value="Genomic_DNA"/>
</dbReference>
<protein>
    <submittedName>
        <fullName evidence="9">ABC transporter permease</fullName>
    </submittedName>
</protein>
<organism evidence="9 10">
    <name type="scientific">Intestinicryptomonas porci</name>
    <dbReference type="NCBI Taxonomy" id="2926320"/>
    <lineage>
        <taxon>Bacteria</taxon>
        <taxon>Pseudomonadati</taxon>
        <taxon>Verrucomicrobiota</taxon>
        <taxon>Opitutia</taxon>
        <taxon>Opitutales</taxon>
        <taxon>Intestinicryptomonaceae</taxon>
        <taxon>Intestinicryptomonas</taxon>
    </lineage>
</organism>
<evidence type="ECO:0000256" key="2">
    <source>
        <dbReference type="ARBA" id="ARBA00022448"/>
    </source>
</evidence>
<feature type="transmembrane region" description="Helical" evidence="7">
    <location>
        <begin position="134"/>
        <end position="156"/>
    </location>
</feature>
<feature type="transmembrane region" description="Helical" evidence="7">
    <location>
        <begin position="12"/>
        <end position="30"/>
    </location>
</feature>
<evidence type="ECO:0000256" key="5">
    <source>
        <dbReference type="ARBA" id="ARBA00022989"/>
    </source>
</evidence>